<dbReference type="EMBL" id="JBDIME010000006">
    <property type="protein sequence ID" value="MEN2789852.1"/>
    <property type="molecule type" value="Genomic_DNA"/>
</dbReference>
<evidence type="ECO:0000313" key="1">
    <source>
        <dbReference type="EMBL" id="MEN2789852.1"/>
    </source>
</evidence>
<dbReference type="Pfam" id="PF22284">
    <property type="entry name" value="DUF6961"/>
    <property type="match status" value="1"/>
</dbReference>
<dbReference type="RefSeq" id="WP_343891359.1">
    <property type="nucleotide sequence ID" value="NZ_BAAAEH010000040.1"/>
</dbReference>
<gene>
    <name evidence="1" type="ORF">ABC974_09460</name>
</gene>
<comment type="caution">
    <text evidence="1">The sequence shown here is derived from an EMBL/GenBank/DDBJ whole genome shotgun (WGS) entry which is preliminary data.</text>
</comment>
<organism evidence="1 2">
    <name type="scientific">Sphingomonas oligophenolica</name>
    <dbReference type="NCBI Taxonomy" id="301154"/>
    <lineage>
        <taxon>Bacteria</taxon>
        <taxon>Pseudomonadati</taxon>
        <taxon>Pseudomonadota</taxon>
        <taxon>Alphaproteobacteria</taxon>
        <taxon>Sphingomonadales</taxon>
        <taxon>Sphingomonadaceae</taxon>
        <taxon>Sphingomonas</taxon>
    </lineage>
</organism>
<evidence type="ECO:0000313" key="2">
    <source>
        <dbReference type="Proteomes" id="UP001419910"/>
    </source>
</evidence>
<dbReference type="InterPro" id="IPR054234">
    <property type="entry name" value="DUF6961"/>
</dbReference>
<name>A0ABU9Y255_9SPHN</name>
<reference evidence="1 2" key="1">
    <citation type="submission" date="2024-05" db="EMBL/GenBank/DDBJ databases">
        <authorList>
            <person name="Liu Q."/>
            <person name="Xin Y.-H."/>
        </authorList>
    </citation>
    <scope>NUCLEOTIDE SEQUENCE [LARGE SCALE GENOMIC DNA]</scope>
    <source>
        <strain evidence="1 2">CGMCC 1.10181</strain>
    </source>
</reference>
<keyword evidence="2" id="KW-1185">Reference proteome</keyword>
<dbReference type="Proteomes" id="UP001419910">
    <property type="component" value="Unassembled WGS sequence"/>
</dbReference>
<accession>A0ABU9Y255</accession>
<sequence length="64" mass="7334">MTPDQERWAEALKVEEIHGDSAPVYIAERIGALAEEGDLEGVQRWQQIAIRLDQLRYPRTFLPG</sequence>
<protein>
    <submittedName>
        <fullName evidence="1">Uncharacterized protein</fullName>
    </submittedName>
</protein>
<proteinExistence type="predicted"/>